<evidence type="ECO:0000256" key="1">
    <source>
        <dbReference type="SAM" id="MobiDB-lite"/>
    </source>
</evidence>
<dbReference type="EMBL" id="NEVH01005887">
    <property type="protein sequence ID" value="PNF38405.1"/>
    <property type="molecule type" value="Genomic_DNA"/>
</dbReference>
<accession>A0A2J7RC63</accession>
<dbReference type="PANTHER" id="PTHR31840">
    <property type="entry name" value="COILED-COIL DOMAIN-CONTAINING PROTEIN 97"/>
    <property type="match status" value="1"/>
</dbReference>
<sequence length="220" mass="25813">MKQRNPLLYQQLVGQYLTETEVEDRRNADMKDINSWVNLLLAQIERDQMLCLRKQQEDDEDGAVEEMDTSDEEEAEDDDYEDENSESEHRTESGSCDDQENHDEGSGSCSSSTRKRKYVYMSGKEKDLLREEFVSNMYRSFLEGRDEEFDYSQVDLNPEYECLALRSQDEEEKYFDSETPELVAIEQESDEEEDELDVYMKNLKPDSTPSDLAENFSIML</sequence>
<dbReference type="InterPro" id="IPR040233">
    <property type="entry name" value="CCD97-like_C"/>
</dbReference>
<dbReference type="PANTHER" id="PTHR31840:SF1">
    <property type="entry name" value="COILED-COIL DOMAIN-CONTAINING PROTEIN 97"/>
    <property type="match status" value="1"/>
</dbReference>
<feature type="domain" description="CCD97-like C-terminal" evidence="2">
    <location>
        <begin position="1"/>
        <end position="178"/>
    </location>
</feature>
<organism evidence="3 4">
    <name type="scientific">Cryptotermes secundus</name>
    <dbReference type="NCBI Taxonomy" id="105785"/>
    <lineage>
        <taxon>Eukaryota</taxon>
        <taxon>Metazoa</taxon>
        <taxon>Ecdysozoa</taxon>
        <taxon>Arthropoda</taxon>
        <taxon>Hexapoda</taxon>
        <taxon>Insecta</taxon>
        <taxon>Pterygota</taxon>
        <taxon>Neoptera</taxon>
        <taxon>Polyneoptera</taxon>
        <taxon>Dictyoptera</taxon>
        <taxon>Blattodea</taxon>
        <taxon>Blattoidea</taxon>
        <taxon>Termitoidae</taxon>
        <taxon>Kalotermitidae</taxon>
        <taxon>Cryptotermitinae</taxon>
        <taxon>Cryptotermes</taxon>
    </lineage>
</organism>
<dbReference type="Proteomes" id="UP000235965">
    <property type="component" value="Unassembled WGS sequence"/>
</dbReference>
<evidence type="ECO:0000313" key="4">
    <source>
        <dbReference type="Proteomes" id="UP000235965"/>
    </source>
</evidence>
<feature type="region of interest" description="Disordered" evidence="1">
    <location>
        <begin position="53"/>
        <end position="115"/>
    </location>
</feature>
<evidence type="ECO:0000259" key="2">
    <source>
        <dbReference type="Pfam" id="PF09747"/>
    </source>
</evidence>
<protein>
    <recommendedName>
        <fullName evidence="2">CCD97-like C-terminal domain-containing protein</fullName>
    </recommendedName>
</protein>
<dbReference type="InterPro" id="IPR018613">
    <property type="entry name" value="Ccdc97-like"/>
</dbReference>
<dbReference type="OrthoDB" id="333176at2759"/>
<reference evidence="3 4" key="1">
    <citation type="submission" date="2017-12" db="EMBL/GenBank/DDBJ databases">
        <title>Hemimetabolous genomes reveal molecular basis of termite eusociality.</title>
        <authorList>
            <person name="Harrison M.C."/>
            <person name="Jongepier E."/>
            <person name="Robertson H.M."/>
            <person name="Arning N."/>
            <person name="Bitard-Feildel T."/>
            <person name="Chao H."/>
            <person name="Childers C.P."/>
            <person name="Dinh H."/>
            <person name="Doddapaneni H."/>
            <person name="Dugan S."/>
            <person name="Gowin J."/>
            <person name="Greiner C."/>
            <person name="Han Y."/>
            <person name="Hu H."/>
            <person name="Hughes D.S.T."/>
            <person name="Huylmans A.-K."/>
            <person name="Kemena C."/>
            <person name="Kremer L.P.M."/>
            <person name="Lee S.L."/>
            <person name="Lopez-Ezquerra A."/>
            <person name="Mallet L."/>
            <person name="Monroy-Kuhn J.M."/>
            <person name="Moser A."/>
            <person name="Murali S.C."/>
            <person name="Muzny D.M."/>
            <person name="Otani S."/>
            <person name="Piulachs M.-D."/>
            <person name="Poelchau M."/>
            <person name="Qu J."/>
            <person name="Schaub F."/>
            <person name="Wada-Katsumata A."/>
            <person name="Worley K.C."/>
            <person name="Xie Q."/>
            <person name="Ylla G."/>
            <person name="Poulsen M."/>
            <person name="Gibbs R.A."/>
            <person name="Schal C."/>
            <person name="Richards S."/>
            <person name="Belles X."/>
            <person name="Korb J."/>
            <person name="Bornberg-Bauer E."/>
        </authorList>
    </citation>
    <scope>NUCLEOTIDE SEQUENCE [LARGE SCALE GENOMIC DNA]</scope>
    <source>
        <tissue evidence="3">Whole body</tissue>
    </source>
</reference>
<dbReference type="Pfam" id="PF09747">
    <property type="entry name" value="CCD97-like_C"/>
    <property type="match status" value="1"/>
</dbReference>
<dbReference type="AlphaFoldDB" id="A0A2J7RC63"/>
<evidence type="ECO:0000313" key="3">
    <source>
        <dbReference type="EMBL" id="PNF38405.1"/>
    </source>
</evidence>
<gene>
    <name evidence="3" type="ORF">B7P43_G07256</name>
</gene>
<keyword evidence="4" id="KW-1185">Reference proteome</keyword>
<comment type="caution">
    <text evidence="3">The sequence shown here is derived from an EMBL/GenBank/DDBJ whole genome shotgun (WGS) entry which is preliminary data.</text>
</comment>
<proteinExistence type="predicted"/>
<name>A0A2J7RC63_9NEOP</name>
<feature type="compositionally biased region" description="Acidic residues" evidence="1">
    <location>
        <begin position="57"/>
        <end position="85"/>
    </location>
</feature>